<feature type="compositionally biased region" description="Basic and acidic residues" evidence="2">
    <location>
        <begin position="144"/>
        <end position="166"/>
    </location>
</feature>
<proteinExistence type="predicted"/>
<feature type="compositionally biased region" description="Acidic residues" evidence="2">
    <location>
        <begin position="268"/>
        <end position="285"/>
    </location>
</feature>
<keyword evidence="1" id="KW-0175">Coiled coil</keyword>
<gene>
    <name evidence="3" type="ORF">BGZ80_001492</name>
</gene>
<sequence>MSSLSAARPESQDTISNPLSHVQSVSLPTSPQPKELRLKQEDTTSIQGSGAHLRPDITDNEDNQNEDEAEDSEDLESVAHGDDEDHSDQDHDDQEENEQKGEANTSNDNNNSTGTGANGNDIEGDLSPLSSDNDDDEEATSLHPNDEDAMAKHLKCQHGDVPERFTGRKSRGRYTMKDPAASSTLLPSTSFGAKKRRHHESSRSDAEMQSLSMRLNPAKLRKLGSGDGSDHRHYNRKFADSMILHRLDSSKRSGRHHNGTLKGGDISSQEDGEDNEDDDAEDSDFAVDNGQTPRQRYGILKAKFRYIYNERESLESEYEDMKKKLTRLRVERELLLDALLTSEQEYQDPSLQDIDDSE</sequence>
<dbReference type="EMBL" id="JAAAID010000134">
    <property type="protein sequence ID" value="KAG0021898.1"/>
    <property type="molecule type" value="Genomic_DNA"/>
</dbReference>
<organism evidence="3 4">
    <name type="scientific">Entomortierella chlamydospora</name>
    <dbReference type="NCBI Taxonomy" id="101097"/>
    <lineage>
        <taxon>Eukaryota</taxon>
        <taxon>Fungi</taxon>
        <taxon>Fungi incertae sedis</taxon>
        <taxon>Mucoromycota</taxon>
        <taxon>Mortierellomycotina</taxon>
        <taxon>Mortierellomycetes</taxon>
        <taxon>Mortierellales</taxon>
        <taxon>Mortierellaceae</taxon>
        <taxon>Entomortierella</taxon>
    </lineage>
</organism>
<protein>
    <submittedName>
        <fullName evidence="3">Uncharacterized protein</fullName>
    </submittedName>
</protein>
<feature type="compositionally biased region" description="Acidic residues" evidence="2">
    <location>
        <begin position="58"/>
        <end position="76"/>
    </location>
</feature>
<accession>A0A9P6N1Q1</accession>
<comment type="caution">
    <text evidence="3">The sequence shown here is derived from an EMBL/GenBank/DDBJ whole genome shotgun (WGS) entry which is preliminary data.</text>
</comment>
<dbReference type="AlphaFoldDB" id="A0A9P6N1Q1"/>
<evidence type="ECO:0000313" key="3">
    <source>
        <dbReference type="EMBL" id="KAG0021898.1"/>
    </source>
</evidence>
<feature type="compositionally biased region" description="Low complexity" evidence="2">
    <location>
        <begin position="103"/>
        <end position="131"/>
    </location>
</feature>
<name>A0A9P6N1Q1_9FUNG</name>
<feature type="coiled-coil region" evidence="1">
    <location>
        <begin position="311"/>
        <end position="338"/>
    </location>
</feature>
<feature type="region of interest" description="Disordered" evidence="2">
    <location>
        <begin position="1"/>
        <end position="211"/>
    </location>
</feature>
<evidence type="ECO:0000313" key="4">
    <source>
        <dbReference type="Proteomes" id="UP000703661"/>
    </source>
</evidence>
<feature type="compositionally biased region" description="Polar residues" evidence="2">
    <location>
        <begin position="181"/>
        <end position="191"/>
    </location>
</feature>
<feature type="region of interest" description="Disordered" evidence="2">
    <location>
        <begin position="249"/>
        <end position="292"/>
    </location>
</feature>
<feature type="compositionally biased region" description="Polar residues" evidence="2">
    <location>
        <begin position="12"/>
        <end position="29"/>
    </location>
</feature>
<reference evidence="3" key="1">
    <citation type="journal article" date="2020" name="Fungal Divers.">
        <title>Resolving the Mortierellaceae phylogeny through synthesis of multi-gene phylogenetics and phylogenomics.</title>
        <authorList>
            <person name="Vandepol N."/>
            <person name="Liber J."/>
            <person name="Desiro A."/>
            <person name="Na H."/>
            <person name="Kennedy M."/>
            <person name="Barry K."/>
            <person name="Grigoriev I.V."/>
            <person name="Miller A.N."/>
            <person name="O'Donnell K."/>
            <person name="Stajich J.E."/>
            <person name="Bonito G."/>
        </authorList>
    </citation>
    <scope>NUCLEOTIDE SEQUENCE</scope>
    <source>
        <strain evidence="3">NRRL 2769</strain>
    </source>
</reference>
<feature type="compositionally biased region" description="Acidic residues" evidence="2">
    <location>
        <begin position="84"/>
        <end position="96"/>
    </location>
</feature>
<evidence type="ECO:0000256" key="1">
    <source>
        <dbReference type="SAM" id="Coils"/>
    </source>
</evidence>
<keyword evidence="4" id="KW-1185">Reference proteome</keyword>
<dbReference type="Proteomes" id="UP000703661">
    <property type="component" value="Unassembled WGS sequence"/>
</dbReference>
<evidence type="ECO:0000256" key="2">
    <source>
        <dbReference type="SAM" id="MobiDB-lite"/>
    </source>
</evidence>